<proteinExistence type="predicted"/>
<evidence type="ECO:0000313" key="2">
    <source>
        <dbReference type="Proteomes" id="UP000277580"/>
    </source>
</evidence>
<sequence>WDQEKIVQQILTAITIFEAAHPDSYTLFLFDNATTHSAFASNSMRGTKMNKEPGGAQ</sequence>
<accession>A0A3N4KAI8</accession>
<keyword evidence="2" id="KW-1185">Reference proteome</keyword>
<feature type="non-terminal residue" evidence="1">
    <location>
        <position position="57"/>
    </location>
</feature>
<dbReference type="EMBL" id="ML119181">
    <property type="protein sequence ID" value="RPB07514.1"/>
    <property type="molecule type" value="Genomic_DNA"/>
</dbReference>
<dbReference type="InParanoid" id="A0A3N4KAI8"/>
<name>A0A3N4KAI8_9PEZI</name>
<reference evidence="1 2" key="1">
    <citation type="journal article" date="2018" name="Nat. Ecol. Evol.">
        <title>Pezizomycetes genomes reveal the molecular basis of ectomycorrhizal truffle lifestyle.</title>
        <authorList>
            <person name="Murat C."/>
            <person name="Payen T."/>
            <person name="Noel B."/>
            <person name="Kuo A."/>
            <person name="Morin E."/>
            <person name="Chen J."/>
            <person name="Kohler A."/>
            <person name="Krizsan K."/>
            <person name="Balestrini R."/>
            <person name="Da Silva C."/>
            <person name="Montanini B."/>
            <person name="Hainaut M."/>
            <person name="Levati E."/>
            <person name="Barry K.W."/>
            <person name="Belfiori B."/>
            <person name="Cichocki N."/>
            <person name="Clum A."/>
            <person name="Dockter R.B."/>
            <person name="Fauchery L."/>
            <person name="Guy J."/>
            <person name="Iotti M."/>
            <person name="Le Tacon F."/>
            <person name="Lindquist E.A."/>
            <person name="Lipzen A."/>
            <person name="Malagnac F."/>
            <person name="Mello A."/>
            <person name="Molinier V."/>
            <person name="Miyauchi S."/>
            <person name="Poulain J."/>
            <person name="Riccioni C."/>
            <person name="Rubini A."/>
            <person name="Sitrit Y."/>
            <person name="Splivallo R."/>
            <person name="Traeger S."/>
            <person name="Wang M."/>
            <person name="Zifcakova L."/>
            <person name="Wipf D."/>
            <person name="Zambonelli A."/>
            <person name="Paolocci F."/>
            <person name="Nowrousian M."/>
            <person name="Ottonello S."/>
            <person name="Baldrian P."/>
            <person name="Spatafora J.W."/>
            <person name="Henrissat B."/>
            <person name="Nagy L.G."/>
            <person name="Aury J.M."/>
            <person name="Wincker P."/>
            <person name="Grigoriev I.V."/>
            <person name="Bonfante P."/>
            <person name="Martin F.M."/>
        </authorList>
    </citation>
    <scope>NUCLEOTIDE SEQUENCE [LARGE SCALE GENOMIC DNA]</scope>
    <source>
        <strain evidence="1 2">CCBAS932</strain>
    </source>
</reference>
<gene>
    <name evidence="1" type="ORF">P167DRAFT_467158</name>
</gene>
<dbReference type="STRING" id="1392247.A0A3N4KAI8"/>
<dbReference type="AlphaFoldDB" id="A0A3N4KAI8"/>
<organism evidence="1 2">
    <name type="scientific">Morchella conica CCBAS932</name>
    <dbReference type="NCBI Taxonomy" id="1392247"/>
    <lineage>
        <taxon>Eukaryota</taxon>
        <taxon>Fungi</taxon>
        <taxon>Dikarya</taxon>
        <taxon>Ascomycota</taxon>
        <taxon>Pezizomycotina</taxon>
        <taxon>Pezizomycetes</taxon>
        <taxon>Pezizales</taxon>
        <taxon>Morchellaceae</taxon>
        <taxon>Morchella</taxon>
    </lineage>
</organism>
<evidence type="ECO:0000313" key="1">
    <source>
        <dbReference type="EMBL" id="RPB07514.1"/>
    </source>
</evidence>
<dbReference type="OrthoDB" id="5401962at2759"/>
<dbReference type="PANTHER" id="PTHR35871:SF1">
    <property type="entry name" value="CXC1-LIKE CYSTEINE CLUSTER ASSOCIATED WITH KDZ TRANSPOSASES DOMAIN-CONTAINING PROTEIN"/>
    <property type="match status" value="1"/>
</dbReference>
<dbReference type="PANTHER" id="PTHR35871">
    <property type="entry name" value="EXPRESSED PROTEIN"/>
    <property type="match status" value="1"/>
</dbReference>
<protein>
    <submittedName>
        <fullName evidence="1">Uncharacterized protein</fullName>
    </submittedName>
</protein>
<dbReference type="Proteomes" id="UP000277580">
    <property type="component" value="Unassembled WGS sequence"/>
</dbReference>
<feature type="non-terminal residue" evidence="1">
    <location>
        <position position="1"/>
    </location>
</feature>